<dbReference type="Pfam" id="PF10320">
    <property type="entry name" value="7TM_GPCR_Srsx"/>
    <property type="match status" value="1"/>
</dbReference>
<comment type="subcellular location">
    <subcellularLocation>
        <location evidence="1">Membrane</location>
    </subcellularLocation>
</comment>
<feature type="transmembrane region" description="Helical" evidence="5">
    <location>
        <begin position="123"/>
        <end position="144"/>
    </location>
</feature>
<evidence type="ECO:0000256" key="4">
    <source>
        <dbReference type="ARBA" id="ARBA00023136"/>
    </source>
</evidence>
<evidence type="ECO:0000256" key="3">
    <source>
        <dbReference type="ARBA" id="ARBA00022989"/>
    </source>
</evidence>
<evidence type="ECO:0000259" key="6">
    <source>
        <dbReference type="PROSITE" id="PS50262"/>
    </source>
</evidence>
<dbReference type="GO" id="GO:0016020">
    <property type="term" value="C:membrane"/>
    <property type="evidence" value="ECO:0007669"/>
    <property type="project" value="UniProtKB-SubCell"/>
</dbReference>
<keyword evidence="2 5" id="KW-0812">Transmembrane</keyword>
<keyword evidence="3 5" id="KW-1133">Transmembrane helix</keyword>
<dbReference type="InterPro" id="IPR019424">
    <property type="entry name" value="7TM_GPCR_Srsx"/>
</dbReference>
<dbReference type="Proteomes" id="UP000580250">
    <property type="component" value="Unassembled WGS sequence"/>
</dbReference>
<evidence type="ECO:0000313" key="7">
    <source>
        <dbReference type="EMBL" id="CAD2141525.1"/>
    </source>
</evidence>
<gene>
    <name evidence="7" type="ORF">MENT_LOCUS6913</name>
</gene>
<organism evidence="7 8">
    <name type="scientific">Meloidogyne enterolobii</name>
    <name type="common">Root-knot nematode worm</name>
    <name type="synonym">Meloidogyne mayaguensis</name>
    <dbReference type="NCBI Taxonomy" id="390850"/>
    <lineage>
        <taxon>Eukaryota</taxon>
        <taxon>Metazoa</taxon>
        <taxon>Ecdysozoa</taxon>
        <taxon>Nematoda</taxon>
        <taxon>Chromadorea</taxon>
        <taxon>Rhabditida</taxon>
        <taxon>Tylenchina</taxon>
        <taxon>Tylenchomorpha</taxon>
        <taxon>Tylenchoidea</taxon>
        <taxon>Meloidogynidae</taxon>
        <taxon>Meloidogyninae</taxon>
        <taxon>Meloidogyne</taxon>
    </lineage>
</organism>
<dbReference type="PROSITE" id="PS50262">
    <property type="entry name" value="G_PROTEIN_RECEP_F1_2"/>
    <property type="match status" value="1"/>
</dbReference>
<dbReference type="SUPFAM" id="SSF81321">
    <property type="entry name" value="Family A G protein-coupled receptor-like"/>
    <property type="match status" value="1"/>
</dbReference>
<dbReference type="AlphaFoldDB" id="A0A6V7U0Y8"/>
<protein>
    <recommendedName>
        <fullName evidence="6">G-protein coupled receptors family 1 profile domain-containing protein</fullName>
    </recommendedName>
</protein>
<feature type="transmembrane region" description="Helical" evidence="5">
    <location>
        <begin position="6"/>
        <end position="31"/>
    </location>
</feature>
<dbReference type="InterPro" id="IPR017452">
    <property type="entry name" value="GPCR_Rhodpsn_7TM"/>
</dbReference>
<dbReference type="EMBL" id="CAJEWN010000027">
    <property type="protein sequence ID" value="CAD2141525.1"/>
    <property type="molecule type" value="Genomic_DNA"/>
</dbReference>
<reference evidence="7 8" key="1">
    <citation type="submission" date="2020-08" db="EMBL/GenBank/DDBJ databases">
        <authorList>
            <person name="Koutsovoulos G."/>
            <person name="Danchin GJ E."/>
        </authorList>
    </citation>
    <scope>NUCLEOTIDE SEQUENCE [LARGE SCALE GENOMIC DNA]</scope>
</reference>
<evidence type="ECO:0000256" key="5">
    <source>
        <dbReference type="SAM" id="Phobius"/>
    </source>
</evidence>
<name>A0A6V7U0Y8_MELEN</name>
<keyword evidence="4 5" id="KW-0472">Membrane</keyword>
<comment type="caution">
    <text evidence="7">The sequence shown here is derived from an EMBL/GenBank/DDBJ whole genome shotgun (WGS) entry which is preliminary data.</text>
</comment>
<feature type="domain" description="G-protein coupled receptors family 1 profile" evidence="6">
    <location>
        <begin position="24"/>
        <end position="121"/>
    </location>
</feature>
<feature type="transmembrane region" description="Helical" evidence="5">
    <location>
        <begin position="43"/>
        <end position="65"/>
    </location>
</feature>
<dbReference type="OrthoDB" id="5820127at2759"/>
<evidence type="ECO:0000256" key="2">
    <source>
        <dbReference type="ARBA" id="ARBA00022692"/>
    </source>
</evidence>
<proteinExistence type="predicted"/>
<accession>A0A6V7U0Y8</accession>
<evidence type="ECO:0000313" key="8">
    <source>
        <dbReference type="Proteomes" id="UP000580250"/>
    </source>
</evidence>
<feature type="transmembrane region" description="Helical" evidence="5">
    <location>
        <begin position="77"/>
        <end position="102"/>
    </location>
</feature>
<sequence>MSNFLFILKTINLFIDIIGFLLYGNIVILTIKHKKLHTICHILLGLYSICQSFSKIIMLIPYILQYILPNFEKNFKFIYFCIIFNIIPFSFMMGAFTYMLAIGIDRMLGIYFPLWYKQKKSKLYWSFLTITPLLYPTYNTYIVIQSLVGGNNSLVFY</sequence>
<dbReference type="Gene3D" id="1.20.1070.10">
    <property type="entry name" value="Rhodopsin 7-helix transmembrane proteins"/>
    <property type="match status" value="1"/>
</dbReference>
<evidence type="ECO:0000256" key="1">
    <source>
        <dbReference type="ARBA" id="ARBA00004370"/>
    </source>
</evidence>